<sequence length="151" mass="17950">MSFDRAYKSFIKSHLRHRNGARKARIESGLHHAEKMLLENVWWPAFHQFDSLYPEYEVQDFKGGYRYIDFAYIQQQFRVAIEIDGIGPHLKGISQSQFSDHYQRQNHLVIDGWHILRFTYSDVRHRPRICQQNIQQLLGRLTGSSTVSCKR</sequence>
<proteinExistence type="predicted"/>
<evidence type="ECO:0000313" key="2">
    <source>
        <dbReference type="Proteomes" id="UP001164803"/>
    </source>
</evidence>
<dbReference type="Proteomes" id="UP001164803">
    <property type="component" value="Chromosome"/>
</dbReference>
<keyword evidence="2" id="KW-1185">Reference proteome</keyword>
<reference evidence="1" key="1">
    <citation type="submission" date="2022-08" db="EMBL/GenBank/DDBJ databases">
        <title>Alicyclobacillus dauci DSM2870, complete genome.</title>
        <authorList>
            <person name="Wang Q."/>
            <person name="Cai R."/>
            <person name="Wang Z."/>
        </authorList>
    </citation>
    <scope>NUCLEOTIDE SEQUENCE</scope>
    <source>
        <strain evidence="1">DSM 28700</strain>
    </source>
</reference>
<gene>
    <name evidence="1" type="ORF">NZD86_22795</name>
</gene>
<organism evidence="1 2">
    <name type="scientific">Alicyclobacillus dauci</name>
    <dbReference type="NCBI Taxonomy" id="1475485"/>
    <lineage>
        <taxon>Bacteria</taxon>
        <taxon>Bacillati</taxon>
        <taxon>Bacillota</taxon>
        <taxon>Bacilli</taxon>
        <taxon>Bacillales</taxon>
        <taxon>Alicyclobacillaceae</taxon>
        <taxon>Alicyclobacillus</taxon>
    </lineage>
</organism>
<keyword evidence="1" id="KW-0540">Nuclease</keyword>
<protein>
    <submittedName>
        <fullName evidence="1">Endonuclease domain-containing protein</fullName>
    </submittedName>
</protein>
<dbReference type="RefSeq" id="WP_268044359.1">
    <property type="nucleotide sequence ID" value="NZ_CP104064.1"/>
</dbReference>
<accession>A0ABY6Z2P7</accession>
<dbReference type="EMBL" id="CP104064">
    <property type="protein sequence ID" value="WAH36952.1"/>
    <property type="molecule type" value="Genomic_DNA"/>
</dbReference>
<dbReference type="Gene3D" id="3.40.960.10">
    <property type="entry name" value="VSR Endonuclease"/>
    <property type="match status" value="1"/>
</dbReference>
<dbReference type="GO" id="GO:0004519">
    <property type="term" value="F:endonuclease activity"/>
    <property type="evidence" value="ECO:0007669"/>
    <property type="project" value="UniProtKB-KW"/>
</dbReference>
<name>A0ABY6Z2P7_9BACL</name>
<keyword evidence="1" id="KW-0378">Hydrolase</keyword>
<evidence type="ECO:0000313" key="1">
    <source>
        <dbReference type="EMBL" id="WAH36952.1"/>
    </source>
</evidence>
<keyword evidence="1" id="KW-0255">Endonuclease</keyword>